<comment type="caution">
    <text evidence="13">The sequence shown here is derived from an EMBL/GenBank/DDBJ whole genome shotgun (WGS) entry which is preliminary data.</text>
</comment>
<feature type="domain" description="TonB-dependent receptor plug" evidence="12">
    <location>
        <begin position="114"/>
        <end position="219"/>
    </location>
</feature>
<keyword evidence="4 8" id="KW-0812">Transmembrane</keyword>
<dbReference type="NCBIfam" id="TIGR04056">
    <property type="entry name" value="OMP_RagA_SusC"/>
    <property type="match status" value="1"/>
</dbReference>
<dbReference type="Pfam" id="PF13715">
    <property type="entry name" value="CarbopepD_reg_2"/>
    <property type="match status" value="1"/>
</dbReference>
<evidence type="ECO:0000256" key="6">
    <source>
        <dbReference type="ARBA" id="ARBA00023136"/>
    </source>
</evidence>
<evidence type="ECO:0000256" key="9">
    <source>
        <dbReference type="RuleBase" id="RU003357"/>
    </source>
</evidence>
<dbReference type="GO" id="GO:0009279">
    <property type="term" value="C:cell outer membrane"/>
    <property type="evidence" value="ECO:0007669"/>
    <property type="project" value="UniProtKB-SubCell"/>
</dbReference>
<dbReference type="Gene3D" id="2.40.170.20">
    <property type="entry name" value="TonB-dependent receptor, beta-barrel domain"/>
    <property type="match status" value="1"/>
</dbReference>
<dbReference type="InterPro" id="IPR008969">
    <property type="entry name" value="CarboxyPept-like_regulatory"/>
</dbReference>
<evidence type="ECO:0000256" key="7">
    <source>
        <dbReference type="ARBA" id="ARBA00023237"/>
    </source>
</evidence>
<evidence type="ECO:0000259" key="11">
    <source>
        <dbReference type="Pfam" id="PF00593"/>
    </source>
</evidence>
<keyword evidence="10" id="KW-0732">Signal</keyword>
<evidence type="ECO:0000256" key="4">
    <source>
        <dbReference type="ARBA" id="ARBA00022692"/>
    </source>
</evidence>
<keyword evidence="3 8" id="KW-1134">Transmembrane beta strand</keyword>
<evidence type="ECO:0000256" key="3">
    <source>
        <dbReference type="ARBA" id="ARBA00022452"/>
    </source>
</evidence>
<dbReference type="SUPFAM" id="SSF49464">
    <property type="entry name" value="Carboxypeptidase regulatory domain-like"/>
    <property type="match status" value="1"/>
</dbReference>
<dbReference type="SUPFAM" id="SSF56935">
    <property type="entry name" value="Porins"/>
    <property type="match status" value="1"/>
</dbReference>
<dbReference type="EMBL" id="JAEHJZ010000025">
    <property type="protein sequence ID" value="MBJ7881126.1"/>
    <property type="molecule type" value="Genomic_DNA"/>
</dbReference>
<comment type="similarity">
    <text evidence="8 9">Belongs to the TonB-dependent receptor family.</text>
</comment>
<evidence type="ECO:0000256" key="2">
    <source>
        <dbReference type="ARBA" id="ARBA00022448"/>
    </source>
</evidence>
<organism evidence="13 14">
    <name type="scientific">Gelidibacter salicanalis</name>
    <dbReference type="NCBI Taxonomy" id="291193"/>
    <lineage>
        <taxon>Bacteria</taxon>
        <taxon>Pseudomonadati</taxon>
        <taxon>Bacteroidota</taxon>
        <taxon>Flavobacteriia</taxon>
        <taxon>Flavobacteriales</taxon>
        <taxon>Flavobacteriaceae</taxon>
        <taxon>Gelidibacter</taxon>
    </lineage>
</organism>
<evidence type="ECO:0000256" key="5">
    <source>
        <dbReference type="ARBA" id="ARBA00023077"/>
    </source>
</evidence>
<keyword evidence="13" id="KW-0675">Receptor</keyword>
<dbReference type="Proteomes" id="UP000662373">
    <property type="component" value="Unassembled WGS sequence"/>
</dbReference>
<evidence type="ECO:0000256" key="8">
    <source>
        <dbReference type="PROSITE-ProRule" id="PRU01360"/>
    </source>
</evidence>
<dbReference type="InterPro" id="IPR039426">
    <property type="entry name" value="TonB-dep_rcpt-like"/>
</dbReference>
<dbReference type="InterPro" id="IPR036942">
    <property type="entry name" value="Beta-barrel_TonB_sf"/>
</dbReference>
<evidence type="ECO:0000256" key="10">
    <source>
        <dbReference type="SAM" id="SignalP"/>
    </source>
</evidence>
<keyword evidence="7 8" id="KW-0998">Cell outer membrane</keyword>
<reference evidence="13 14" key="1">
    <citation type="submission" date="2020-09" db="EMBL/GenBank/DDBJ databases">
        <title>Draft genome of Gelidibacter salicanalis PAMC21136.</title>
        <authorList>
            <person name="Park H."/>
        </authorList>
    </citation>
    <scope>NUCLEOTIDE SEQUENCE [LARGE SCALE GENOMIC DNA]</scope>
    <source>
        <strain evidence="13 14">PAMC21136</strain>
    </source>
</reference>
<evidence type="ECO:0000256" key="1">
    <source>
        <dbReference type="ARBA" id="ARBA00004571"/>
    </source>
</evidence>
<protein>
    <submittedName>
        <fullName evidence="13">TonB-dependent receptor</fullName>
    </submittedName>
</protein>
<gene>
    <name evidence="13" type="ORF">JEM65_10770</name>
</gene>
<dbReference type="InterPro" id="IPR037066">
    <property type="entry name" value="Plug_dom_sf"/>
</dbReference>
<dbReference type="InterPro" id="IPR023996">
    <property type="entry name" value="TonB-dep_OMP_SusC/RagA"/>
</dbReference>
<dbReference type="InterPro" id="IPR023997">
    <property type="entry name" value="TonB-dep_OMP_SusC/RagA_CS"/>
</dbReference>
<dbReference type="Gene3D" id="2.170.130.10">
    <property type="entry name" value="TonB-dependent receptor, plug domain"/>
    <property type="match status" value="1"/>
</dbReference>
<feature type="chain" id="PRO_5037979353" evidence="10">
    <location>
        <begin position="21"/>
        <end position="1042"/>
    </location>
</feature>
<keyword evidence="14" id="KW-1185">Reference proteome</keyword>
<evidence type="ECO:0000313" key="13">
    <source>
        <dbReference type="EMBL" id="MBJ7881126.1"/>
    </source>
</evidence>
<name>A0A934KTK8_9FLAO</name>
<comment type="subcellular location">
    <subcellularLocation>
        <location evidence="1 8">Cell outer membrane</location>
        <topology evidence="1 8">Multi-pass membrane protein</topology>
    </subcellularLocation>
</comment>
<dbReference type="Gene3D" id="2.60.40.1120">
    <property type="entry name" value="Carboxypeptidase-like, regulatory domain"/>
    <property type="match status" value="1"/>
</dbReference>
<keyword evidence="6 8" id="KW-0472">Membrane</keyword>
<dbReference type="RefSeq" id="WP_199599275.1">
    <property type="nucleotide sequence ID" value="NZ_JAEHJZ010000025.1"/>
</dbReference>
<evidence type="ECO:0000259" key="12">
    <source>
        <dbReference type="Pfam" id="PF07715"/>
    </source>
</evidence>
<sequence>MKARLVLFLFFLFSYAVSQAQESTVTGTVTNAEDNMPVPGVNVLIKGTTRGTSTDFDGKYSITAKSDEILEFSYVGFKKQSFTVGSQTVVNVTLQNDIESLSEIVVIGYGTQKRSEVTGAISSIKSEELLKQPALNATQSIQGKLSGVNIVNSDAPGAVPKVVIRGVGTASAGEQVLYIVDGIQVTGITNINPADIETMDVLKDASSTAIYGMDAANGVVIITTKKGKKGQTKIELSSFYGAKTILNQVRMADANQYVTYFNENQTAIGGDNSYQLAPASQQPANTDWYDALIDVGFSNSNNVALSGAGDMSSYYFSFNNYNEDGILKDQDLSRNTLRLNNTFNFFDNKLKITSSISGAFTKSTPKPFGAFNEAYRQAPIVPVFYPDGHFGTNDVNRTTGVQGFLAGLGETIGGLNSVGNPVANVFFSNNKNKATDLQGIIEAELKITDFLKFTSRVGMTKAYGRERVFNDIRGRYVVAGDPVSDTDQQFQNLQDANPNNTQYANNSLRYTMTENFSYNWDNFLSFDKTFNEKHTIGALAGITKGKRDDFYFAETTAYGVPSQEQYWSIEFANGNYDNVSTQRFSTYTTQLSYFGRLQYNYDGKYLAQVNIRRDGVSTFKDNAEYFGNFPSFSLGWVLTEENFLKDVNGLDFLKLRGGWGEVGNSRVPFNQFRFNTNSGSNNVNYVFGVNQDFVLGASLGAQVFPISWEVTEETNIGLEFRMLDSRLAGSVDLYDRRTNDAILQVRPVLNSPNDANFFDSGADITNKGVEVELNWRDDINDNLSYNIGVVYSYNKNNVENVKPAYDGQIGGSLNNGQITKRLQDGQPLYAWWMYEAEGVWQNQAEIDNNPRVGSPKPGHLRYKDQNDDGVIDDRDKKFFGSYLPTYNLGLTLGLNYKNIDFSVDAFGAGGNKIYNGLKGTRIDGGENITADVFNERWTGEGSTNVNPGANRDAIASSYYLEDGDYLRINNMTLGYTLKNVIPDISRIRLYLTVQNPFLFTNYSGFTPELVGNEDGAPEERAGIELSAYPNTKTFLFGVNIEL</sequence>
<evidence type="ECO:0000313" key="14">
    <source>
        <dbReference type="Proteomes" id="UP000662373"/>
    </source>
</evidence>
<dbReference type="PROSITE" id="PS52016">
    <property type="entry name" value="TONB_DEPENDENT_REC_3"/>
    <property type="match status" value="1"/>
</dbReference>
<proteinExistence type="inferred from homology"/>
<feature type="signal peptide" evidence="10">
    <location>
        <begin position="1"/>
        <end position="20"/>
    </location>
</feature>
<dbReference type="AlphaFoldDB" id="A0A934KTK8"/>
<keyword evidence="5 9" id="KW-0798">TonB box</keyword>
<dbReference type="InterPro" id="IPR012910">
    <property type="entry name" value="Plug_dom"/>
</dbReference>
<dbReference type="Pfam" id="PF07715">
    <property type="entry name" value="Plug"/>
    <property type="match status" value="1"/>
</dbReference>
<dbReference type="FunFam" id="2.60.40.1120:FF:000003">
    <property type="entry name" value="Outer membrane protein Omp121"/>
    <property type="match status" value="1"/>
</dbReference>
<feature type="domain" description="TonB-dependent receptor-like beta-barrel" evidence="11">
    <location>
        <begin position="480"/>
        <end position="995"/>
    </location>
</feature>
<dbReference type="NCBIfam" id="TIGR04057">
    <property type="entry name" value="SusC_RagA_signa"/>
    <property type="match status" value="1"/>
</dbReference>
<dbReference type="InterPro" id="IPR000531">
    <property type="entry name" value="Beta-barrel_TonB"/>
</dbReference>
<dbReference type="Pfam" id="PF00593">
    <property type="entry name" value="TonB_dep_Rec_b-barrel"/>
    <property type="match status" value="1"/>
</dbReference>
<keyword evidence="2 8" id="KW-0813">Transport</keyword>
<accession>A0A934KTK8</accession>